<keyword evidence="3" id="KW-1185">Reference proteome</keyword>
<feature type="domain" description="Arm-like repeat" evidence="1">
    <location>
        <begin position="157"/>
        <end position="240"/>
    </location>
</feature>
<dbReference type="InterPro" id="IPR056251">
    <property type="entry name" value="Arm_rpt_dom"/>
</dbReference>
<evidence type="ECO:0000313" key="3">
    <source>
        <dbReference type="Proteomes" id="UP000703661"/>
    </source>
</evidence>
<name>A0A9P6SQR6_9FUNG</name>
<sequence length="242" mass="26615">MLLNDLGHHDKAKKSHGKAEKWGYVDVVGLDTGSSHPLSKSDTIRRSFLPTAALSVAPIVVAAIYQDNSKKRFNHQDHIFHPTPAEVNSSKSTPNKDVVHVSRKIFGQNITPPVAKYVLPEAGECIASTPQLVYCLSLLHPSMISKEELDQSECDWLQAKAADPNEQERLQTMVIDLIRAFVQEGFKKPSVVAEVASLAVVLGQDDFRKLLQVFVDGVNQSLLLDVHLLNGLAQLIRNAPQG</sequence>
<dbReference type="AlphaFoldDB" id="A0A9P6SQR6"/>
<dbReference type="Proteomes" id="UP000703661">
    <property type="component" value="Unassembled WGS sequence"/>
</dbReference>
<protein>
    <recommendedName>
        <fullName evidence="1">Arm-like repeat domain-containing protein</fullName>
    </recommendedName>
</protein>
<organism evidence="2 3">
    <name type="scientific">Entomortierella chlamydospora</name>
    <dbReference type="NCBI Taxonomy" id="101097"/>
    <lineage>
        <taxon>Eukaryota</taxon>
        <taxon>Fungi</taxon>
        <taxon>Fungi incertae sedis</taxon>
        <taxon>Mucoromycota</taxon>
        <taxon>Mortierellomycotina</taxon>
        <taxon>Mortierellomycetes</taxon>
        <taxon>Mortierellales</taxon>
        <taxon>Mortierellaceae</taxon>
        <taxon>Entomortierella</taxon>
    </lineage>
</organism>
<accession>A0A9P6SQR6</accession>
<dbReference type="EMBL" id="JAAAID010004755">
    <property type="protein sequence ID" value="KAF9992235.1"/>
    <property type="molecule type" value="Genomic_DNA"/>
</dbReference>
<gene>
    <name evidence="2" type="ORF">BGZ80_008645</name>
</gene>
<proteinExistence type="predicted"/>
<comment type="caution">
    <text evidence="2">The sequence shown here is derived from an EMBL/GenBank/DDBJ whole genome shotgun (WGS) entry which is preliminary data.</text>
</comment>
<reference evidence="2" key="1">
    <citation type="journal article" date="2020" name="Fungal Divers.">
        <title>Resolving the Mortierellaceae phylogeny through synthesis of multi-gene phylogenetics and phylogenomics.</title>
        <authorList>
            <person name="Vandepol N."/>
            <person name="Liber J."/>
            <person name="Desiro A."/>
            <person name="Na H."/>
            <person name="Kennedy M."/>
            <person name="Barry K."/>
            <person name="Grigoriev I.V."/>
            <person name="Miller A.N."/>
            <person name="O'Donnell K."/>
            <person name="Stajich J.E."/>
            <person name="Bonito G."/>
        </authorList>
    </citation>
    <scope>NUCLEOTIDE SEQUENCE</scope>
    <source>
        <strain evidence="2">NRRL 2769</strain>
    </source>
</reference>
<feature type="non-terminal residue" evidence="2">
    <location>
        <position position="242"/>
    </location>
</feature>
<dbReference type="Pfam" id="PF23948">
    <property type="entry name" value="ARM_5"/>
    <property type="match status" value="1"/>
</dbReference>
<evidence type="ECO:0000313" key="2">
    <source>
        <dbReference type="EMBL" id="KAF9992235.1"/>
    </source>
</evidence>
<evidence type="ECO:0000259" key="1">
    <source>
        <dbReference type="Pfam" id="PF23948"/>
    </source>
</evidence>